<reference evidence="2" key="1">
    <citation type="journal article" date="2015" name="Nature">
        <title>Complex archaea that bridge the gap between prokaryotes and eukaryotes.</title>
        <authorList>
            <person name="Spang A."/>
            <person name="Saw J.H."/>
            <person name="Jorgensen S.L."/>
            <person name="Zaremba-Niedzwiedzka K."/>
            <person name="Martijn J."/>
            <person name="Lind A.E."/>
            <person name="van Eijk R."/>
            <person name="Schleper C."/>
            <person name="Guy L."/>
            <person name="Ettema T.J."/>
        </authorList>
    </citation>
    <scope>NUCLEOTIDE SEQUENCE</scope>
</reference>
<dbReference type="EMBL" id="LAZR01000049">
    <property type="protein sequence ID" value="KKN98806.1"/>
    <property type="molecule type" value="Genomic_DNA"/>
</dbReference>
<dbReference type="AlphaFoldDB" id="A0A0F9XI27"/>
<evidence type="ECO:0000313" key="2">
    <source>
        <dbReference type="EMBL" id="KKN98806.1"/>
    </source>
</evidence>
<sequence length="53" mass="5612">MAHGSGTAPDSKTEKGRSCSLSDVRYGKPSGRSSVGFLLSRDRQFSKGMSSNC</sequence>
<name>A0A0F9XI27_9ZZZZ</name>
<proteinExistence type="predicted"/>
<protein>
    <submittedName>
        <fullName evidence="2">Uncharacterized protein</fullName>
    </submittedName>
</protein>
<evidence type="ECO:0000256" key="1">
    <source>
        <dbReference type="SAM" id="MobiDB-lite"/>
    </source>
</evidence>
<comment type="caution">
    <text evidence="2">The sequence shown here is derived from an EMBL/GenBank/DDBJ whole genome shotgun (WGS) entry which is preliminary data.</text>
</comment>
<organism evidence="2">
    <name type="scientific">marine sediment metagenome</name>
    <dbReference type="NCBI Taxonomy" id="412755"/>
    <lineage>
        <taxon>unclassified sequences</taxon>
        <taxon>metagenomes</taxon>
        <taxon>ecological metagenomes</taxon>
    </lineage>
</organism>
<accession>A0A0F9XI27</accession>
<feature type="region of interest" description="Disordered" evidence="1">
    <location>
        <begin position="1"/>
        <end position="53"/>
    </location>
</feature>
<gene>
    <name evidence="2" type="ORF">LCGC14_0140470</name>
</gene>